<dbReference type="Proteomes" id="UP000218231">
    <property type="component" value="Unassembled WGS sequence"/>
</dbReference>
<name>A0A2A2LXG7_9BILA</name>
<evidence type="ECO:0000313" key="1">
    <source>
        <dbReference type="EMBL" id="PAV90873.1"/>
    </source>
</evidence>
<protein>
    <submittedName>
        <fullName evidence="1">Uncharacterized protein</fullName>
    </submittedName>
</protein>
<accession>A0A2A2LXG7</accession>
<dbReference type="EMBL" id="LIAE01006348">
    <property type="protein sequence ID" value="PAV90873.1"/>
    <property type="molecule type" value="Genomic_DNA"/>
</dbReference>
<gene>
    <name evidence="1" type="ORF">WR25_18337</name>
</gene>
<comment type="caution">
    <text evidence="1">The sequence shown here is derived from an EMBL/GenBank/DDBJ whole genome shotgun (WGS) entry which is preliminary data.</text>
</comment>
<organism evidence="1 2">
    <name type="scientific">Diploscapter pachys</name>
    <dbReference type="NCBI Taxonomy" id="2018661"/>
    <lineage>
        <taxon>Eukaryota</taxon>
        <taxon>Metazoa</taxon>
        <taxon>Ecdysozoa</taxon>
        <taxon>Nematoda</taxon>
        <taxon>Chromadorea</taxon>
        <taxon>Rhabditida</taxon>
        <taxon>Rhabditina</taxon>
        <taxon>Rhabditomorpha</taxon>
        <taxon>Rhabditoidea</taxon>
        <taxon>Rhabditidae</taxon>
        <taxon>Diploscapter</taxon>
    </lineage>
</organism>
<evidence type="ECO:0000313" key="2">
    <source>
        <dbReference type="Proteomes" id="UP000218231"/>
    </source>
</evidence>
<keyword evidence="2" id="KW-1185">Reference proteome</keyword>
<reference evidence="1 2" key="1">
    <citation type="journal article" date="2017" name="Curr. Biol.">
        <title>Genome architecture and evolution of a unichromosomal asexual nematode.</title>
        <authorList>
            <person name="Fradin H."/>
            <person name="Zegar C."/>
            <person name="Gutwein M."/>
            <person name="Lucas J."/>
            <person name="Kovtun M."/>
            <person name="Corcoran D."/>
            <person name="Baugh L.R."/>
            <person name="Kiontke K."/>
            <person name="Gunsalus K."/>
            <person name="Fitch D.H."/>
            <person name="Piano F."/>
        </authorList>
    </citation>
    <scope>NUCLEOTIDE SEQUENCE [LARGE SCALE GENOMIC DNA]</scope>
    <source>
        <strain evidence="1">PF1309</strain>
    </source>
</reference>
<proteinExistence type="predicted"/>
<dbReference type="AlphaFoldDB" id="A0A2A2LXG7"/>
<sequence>MPVPSFPVHFRSTNPSSRVPFLFSVHWHVQPSLSLFITSPSSSSPAIHVILPSLHHFPVASCIYFVHPLVFPIPSFLHSPAHQDQLALFPHQSHNPPLSQQQLSTQRLSKWAESALCFCLFYLAEGGILDFSRKPAWQRAFSLQPIS</sequence>